<sequence>MSGFIVQTDASLPSAVYSSNAQPVKKDGGRASQQIAKGSTLDLAELAIHTSTLGPGQMNHPLQAYNDAEELVVVKEGSLTATVKDSTRTLGPGGLALIVAGDKQSFKNTTKAPVTYYVLKFRAKDPVDIQRGQAGGGSFVKDWSKFKMVKTEKGETRPVFDQPSSMFKRFDVHATVLNPGIASHPPHTHRTEEIILMTKGSGEILIDKTSHKAAAGDVVLLRSNVPHAFTNTGSTACGYFAIQWHSNAE</sequence>
<keyword evidence="1" id="KW-0479">Metal-binding</keyword>
<dbReference type="Gene3D" id="2.60.120.10">
    <property type="entry name" value="Jelly Rolls"/>
    <property type="match status" value="1"/>
</dbReference>
<dbReference type="PANTHER" id="PTHR35848:SF6">
    <property type="entry name" value="CUPIN TYPE-2 DOMAIN-CONTAINING PROTEIN"/>
    <property type="match status" value="1"/>
</dbReference>
<proteinExistence type="predicted"/>
<accession>A0ABQ1TYZ3</accession>
<dbReference type="EMBL" id="BMHT01000003">
    <property type="protein sequence ID" value="GGF06356.1"/>
    <property type="molecule type" value="Genomic_DNA"/>
</dbReference>
<dbReference type="PANTHER" id="PTHR35848">
    <property type="entry name" value="OXALATE-BINDING PROTEIN"/>
    <property type="match status" value="1"/>
</dbReference>
<dbReference type="InterPro" id="IPR014710">
    <property type="entry name" value="RmlC-like_jellyroll"/>
</dbReference>
<organism evidence="3 4">
    <name type="scientific">Hymenobacter cavernae</name>
    <dbReference type="NCBI Taxonomy" id="2044852"/>
    <lineage>
        <taxon>Bacteria</taxon>
        <taxon>Pseudomonadati</taxon>
        <taxon>Bacteroidota</taxon>
        <taxon>Cytophagia</taxon>
        <taxon>Cytophagales</taxon>
        <taxon>Hymenobacteraceae</taxon>
        <taxon>Hymenobacter</taxon>
    </lineage>
</organism>
<dbReference type="Pfam" id="PF07883">
    <property type="entry name" value="Cupin_2"/>
    <property type="match status" value="2"/>
</dbReference>
<dbReference type="Proteomes" id="UP000632273">
    <property type="component" value="Unassembled WGS sequence"/>
</dbReference>
<dbReference type="InterPro" id="IPR013096">
    <property type="entry name" value="Cupin_2"/>
</dbReference>
<protein>
    <recommendedName>
        <fullName evidence="2">Cupin type-2 domain-containing protein</fullName>
    </recommendedName>
</protein>
<comment type="caution">
    <text evidence="3">The sequence shown here is derived from an EMBL/GenBank/DDBJ whole genome shotgun (WGS) entry which is preliminary data.</text>
</comment>
<feature type="domain" description="Cupin type-2" evidence="2">
    <location>
        <begin position="52"/>
        <end position="118"/>
    </location>
</feature>
<reference evidence="4" key="1">
    <citation type="journal article" date="2019" name="Int. J. Syst. Evol. Microbiol.">
        <title>The Global Catalogue of Microorganisms (GCM) 10K type strain sequencing project: providing services to taxonomists for standard genome sequencing and annotation.</title>
        <authorList>
            <consortium name="The Broad Institute Genomics Platform"/>
            <consortium name="The Broad Institute Genome Sequencing Center for Infectious Disease"/>
            <person name="Wu L."/>
            <person name="Ma J."/>
        </authorList>
    </citation>
    <scope>NUCLEOTIDE SEQUENCE [LARGE SCALE GENOMIC DNA]</scope>
    <source>
        <strain evidence="4">CGMCC 1.15197</strain>
    </source>
</reference>
<dbReference type="InterPro" id="IPR011051">
    <property type="entry name" value="RmlC_Cupin_sf"/>
</dbReference>
<evidence type="ECO:0000256" key="1">
    <source>
        <dbReference type="ARBA" id="ARBA00022723"/>
    </source>
</evidence>
<dbReference type="CDD" id="cd02209">
    <property type="entry name" value="cupin_XRE_C"/>
    <property type="match status" value="1"/>
</dbReference>
<feature type="domain" description="Cupin type-2" evidence="2">
    <location>
        <begin position="176"/>
        <end position="240"/>
    </location>
</feature>
<evidence type="ECO:0000313" key="3">
    <source>
        <dbReference type="EMBL" id="GGF06356.1"/>
    </source>
</evidence>
<gene>
    <name evidence="3" type="ORF">GCM10011383_16780</name>
</gene>
<dbReference type="SUPFAM" id="SSF51182">
    <property type="entry name" value="RmlC-like cupins"/>
    <property type="match status" value="1"/>
</dbReference>
<evidence type="ECO:0000259" key="2">
    <source>
        <dbReference type="Pfam" id="PF07883"/>
    </source>
</evidence>
<evidence type="ECO:0000313" key="4">
    <source>
        <dbReference type="Proteomes" id="UP000632273"/>
    </source>
</evidence>
<name>A0ABQ1TYZ3_9BACT</name>
<keyword evidence="4" id="KW-1185">Reference proteome</keyword>
<dbReference type="InterPro" id="IPR051610">
    <property type="entry name" value="GPI/OXD"/>
</dbReference>